<evidence type="ECO:0000256" key="1">
    <source>
        <dbReference type="ARBA" id="ARBA00004123"/>
    </source>
</evidence>
<keyword evidence="9 16" id="KW-0227">DNA damage</keyword>
<dbReference type="FunFam" id="3.30.40.10:FF:000027">
    <property type="entry name" value="Pre-mRNA-processing factor 19, putative"/>
    <property type="match status" value="1"/>
</dbReference>
<dbReference type="NCBIfam" id="TIGR00654">
    <property type="entry name" value="PhzF_family"/>
    <property type="match status" value="1"/>
</dbReference>
<comment type="caution">
    <text evidence="19">The sequence shown here is derived from an EMBL/GenBank/DDBJ whole genome shotgun (WGS) entry which is preliminary data.</text>
</comment>
<evidence type="ECO:0000256" key="5">
    <source>
        <dbReference type="ARBA" id="ARBA00022664"/>
    </source>
</evidence>
<keyword evidence="11" id="KW-0413">Isomerase</keyword>
<dbReference type="EC" id="2.3.2.27" evidence="16"/>
<evidence type="ECO:0000256" key="17">
    <source>
        <dbReference type="SAM" id="Coils"/>
    </source>
</evidence>
<dbReference type="InterPro" id="IPR036322">
    <property type="entry name" value="WD40_repeat_dom_sf"/>
</dbReference>
<dbReference type="Pfam" id="PF08606">
    <property type="entry name" value="Prp19"/>
    <property type="match status" value="1"/>
</dbReference>
<evidence type="ECO:0000256" key="4">
    <source>
        <dbReference type="ARBA" id="ARBA00022574"/>
    </source>
</evidence>
<dbReference type="Gene3D" id="2.130.10.10">
    <property type="entry name" value="YVTN repeat-like/Quinoprotein amine dehydrogenase"/>
    <property type="match status" value="2"/>
</dbReference>
<feature type="coiled-coil region" evidence="17">
    <location>
        <begin position="494"/>
        <end position="521"/>
    </location>
</feature>
<dbReference type="SMART" id="SM00504">
    <property type="entry name" value="Ubox"/>
    <property type="match status" value="1"/>
</dbReference>
<evidence type="ECO:0000259" key="18">
    <source>
        <dbReference type="SMART" id="SM00504"/>
    </source>
</evidence>
<comment type="similarity">
    <text evidence="3 16">Belongs to the WD repeat PRP19 family.</text>
</comment>
<keyword evidence="7 16" id="KW-0747">Spliceosome</keyword>
<dbReference type="GO" id="GO:0005737">
    <property type="term" value="C:cytoplasm"/>
    <property type="evidence" value="ECO:0007669"/>
    <property type="project" value="TreeGrafter"/>
</dbReference>
<dbReference type="Gene3D" id="3.10.310.10">
    <property type="entry name" value="Diaminopimelate Epimerase, Chain A, domain 1"/>
    <property type="match status" value="2"/>
</dbReference>
<evidence type="ECO:0000313" key="19">
    <source>
        <dbReference type="EMBL" id="KAK4233843.1"/>
    </source>
</evidence>
<keyword evidence="5 16" id="KW-0507">mRNA processing</keyword>
<evidence type="ECO:0000313" key="20">
    <source>
        <dbReference type="Proteomes" id="UP001303760"/>
    </source>
</evidence>
<protein>
    <recommendedName>
        <fullName evidence="16">Pre-mRNA-processing factor 19</fullName>
        <ecNumber evidence="16">2.3.2.27</ecNumber>
    </recommendedName>
</protein>
<evidence type="ECO:0000256" key="16">
    <source>
        <dbReference type="RuleBase" id="RU367101"/>
    </source>
</evidence>
<dbReference type="InterPro" id="IPR001680">
    <property type="entry name" value="WD40_rpt"/>
</dbReference>
<comment type="pathway">
    <text evidence="2 16">Protein modification; protein ubiquitination.</text>
</comment>
<dbReference type="InterPro" id="IPR038959">
    <property type="entry name" value="Prp19"/>
</dbReference>
<sequence length="866" mass="94074">MAGSDTLKLDFTTLDVFTSTRFLGNPLAVVFVPPALRERLDQETKQRIAREFNLSETVFLHMLENEPNQNYIAREIDIFTIEEELPFAGHPTIGSAYLVLHHLGWSHVNTLLTKSGPIRIEALSQGAGAVRAGIPHAVHIHKQTLGKLLDSPSSTDEVAGAIKSGLSTDPGIREAELAAPAVSIVKGMSFLLVRLPSLEHLARAAEVKQRLDFSKVPDLLDQGEWHKSFVARYYYVPMATSDAEDGSKNFEVRTRMVELGFEDPATGSAASTLASYLTISEHAEKGAQFAITQGVEMGRRSDIAVDVVAKREAGSNEVEIKEVYLGGTAVVVMSGSISVRSWIGGWLVHQFGRATRLLSCIKKLAALKWYYQTEHHLLEKLHNSLRMLCALSGEVPEEPVVSKKTGAVFEKRLILKYIEENGKEPGTDEELDPEDLLPVKTSRVVRPRPPQFTSLPSMLKAFQDEWDALVLETYNTREQLARTREELATALYQHDAAVRVIARLTKERDEAREALSKVTVAPASTGAANGDAMAVDNEGLPESLVEHVHELQQQLMKGRKKRPIPEGWASSDEVAALQQAAYTDLAVSQASSLDVETVSEYAVVGGLDGKADIYSIQANKVERSLDIGEPVTATVWTGSKVILATSKGSVKVFDSGNETASFQVHAGAVTGLAVHPGGRILASVGVDKSFVFYDLESLEKVSRGYTDAALTACAFHPDGNLFSAGSQTGDIKIFKTDTGEQAESFNLGTPVQTVVFSENGFLFAAAGKGQSTTTIFDLRKSGPAAQVKELQTGDAQTLAWDYTGQYLATAGSTGVTVQMYQKSSKSWSEPFRTSTPAVALRWGAQAKSLVTISREGVVSVLRPKEE</sequence>
<dbReference type="GO" id="GO:0061630">
    <property type="term" value="F:ubiquitin protein ligase activity"/>
    <property type="evidence" value="ECO:0007669"/>
    <property type="project" value="UniProtKB-UniRule"/>
</dbReference>
<keyword evidence="17" id="KW-0175">Coiled coil</keyword>
<comment type="subunit">
    <text evidence="16">Homotetramer.</text>
</comment>
<keyword evidence="12 16" id="KW-0508">mRNA splicing</keyword>
<reference evidence="19" key="2">
    <citation type="submission" date="2023-05" db="EMBL/GenBank/DDBJ databases">
        <authorList>
            <consortium name="Lawrence Berkeley National Laboratory"/>
            <person name="Steindorff A."/>
            <person name="Hensen N."/>
            <person name="Bonometti L."/>
            <person name="Westerberg I."/>
            <person name="Brannstrom I.O."/>
            <person name="Guillou S."/>
            <person name="Cros-Aarteil S."/>
            <person name="Calhoun S."/>
            <person name="Haridas S."/>
            <person name="Kuo A."/>
            <person name="Mondo S."/>
            <person name="Pangilinan J."/>
            <person name="Riley R."/>
            <person name="Labutti K."/>
            <person name="Andreopoulos B."/>
            <person name="Lipzen A."/>
            <person name="Chen C."/>
            <person name="Yanf M."/>
            <person name="Daum C."/>
            <person name="Ng V."/>
            <person name="Clum A."/>
            <person name="Ohm R."/>
            <person name="Martin F."/>
            <person name="Silar P."/>
            <person name="Natvig D."/>
            <person name="Lalanne C."/>
            <person name="Gautier V."/>
            <person name="Ament-Velasquez S.L."/>
            <person name="Kruys A."/>
            <person name="Hutchinson M.I."/>
            <person name="Powell A.J."/>
            <person name="Barry K."/>
            <person name="Miller A.N."/>
            <person name="Grigoriev I.V."/>
            <person name="Debuchy R."/>
            <person name="Gladieux P."/>
            <person name="Thoren M.H."/>
            <person name="Johannesson H."/>
        </authorList>
    </citation>
    <scope>NUCLEOTIDE SEQUENCE</scope>
    <source>
        <strain evidence="19">CBS 532.94</strain>
    </source>
</reference>
<evidence type="ECO:0000256" key="10">
    <source>
        <dbReference type="ARBA" id="ARBA00022786"/>
    </source>
</evidence>
<dbReference type="InterPro" id="IPR055340">
    <property type="entry name" value="RING-Ubox_PRP19"/>
</dbReference>
<keyword evidence="4 15" id="KW-0853">WD repeat</keyword>
<dbReference type="GO" id="GO:0070534">
    <property type="term" value="P:protein K63-linked ubiquitination"/>
    <property type="evidence" value="ECO:0007669"/>
    <property type="project" value="UniProtKB-UniRule"/>
</dbReference>
<evidence type="ECO:0000256" key="12">
    <source>
        <dbReference type="ARBA" id="ARBA00023187"/>
    </source>
</evidence>
<dbReference type="GO" id="GO:0000398">
    <property type="term" value="P:mRNA splicing, via spliceosome"/>
    <property type="evidence" value="ECO:0007669"/>
    <property type="project" value="InterPro"/>
</dbReference>
<feature type="domain" description="U-box" evidence="18">
    <location>
        <begin position="386"/>
        <end position="452"/>
    </location>
</feature>
<dbReference type="SUPFAM" id="SSF50978">
    <property type="entry name" value="WD40 repeat-like"/>
    <property type="match status" value="1"/>
</dbReference>
<dbReference type="GO" id="GO:0071006">
    <property type="term" value="C:U2-type catalytic step 1 spliceosome"/>
    <property type="evidence" value="ECO:0007669"/>
    <property type="project" value="TreeGrafter"/>
</dbReference>
<dbReference type="InterPro" id="IPR013083">
    <property type="entry name" value="Znf_RING/FYVE/PHD"/>
</dbReference>
<keyword evidence="8" id="KW-0677">Repeat</keyword>
<dbReference type="Pfam" id="PF00400">
    <property type="entry name" value="WD40"/>
    <property type="match status" value="2"/>
</dbReference>
<dbReference type="PROSITE" id="PS50082">
    <property type="entry name" value="WD_REPEATS_2"/>
    <property type="match status" value="1"/>
</dbReference>
<dbReference type="Gene3D" id="3.30.40.10">
    <property type="entry name" value="Zinc/RING finger domain, C3HC4 (zinc finger)"/>
    <property type="match status" value="1"/>
</dbReference>
<keyword evidence="10 16" id="KW-0833">Ubl conjugation pathway</keyword>
<dbReference type="InterPro" id="IPR013915">
    <property type="entry name" value="Prp19_cc"/>
</dbReference>
<evidence type="ECO:0000256" key="9">
    <source>
        <dbReference type="ARBA" id="ARBA00022763"/>
    </source>
</evidence>
<evidence type="ECO:0000256" key="13">
    <source>
        <dbReference type="ARBA" id="ARBA00023204"/>
    </source>
</evidence>
<accession>A0AAN7C3K7</accession>
<reference evidence="19" key="1">
    <citation type="journal article" date="2023" name="Mol. Phylogenet. Evol.">
        <title>Genome-scale phylogeny and comparative genomics of the fungal order Sordariales.</title>
        <authorList>
            <person name="Hensen N."/>
            <person name="Bonometti L."/>
            <person name="Westerberg I."/>
            <person name="Brannstrom I.O."/>
            <person name="Guillou S."/>
            <person name="Cros-Aarteil S."/>
            <person name="Calhoun S."/>
            <person name="Haridas S."/>
            <person name="Kuo A."/>
            <person name="Mondo S."/>
            <person name="Pangilinan J."/>
            <person name="Riley R."/>
            <person name="LaButti K."/>
            <person name="Andreopoulos B."/>
            <person name="Lipzen A."/>
            <person name="Chen C."/>
            <person name="Yan M."/>
            <person name="Daum C."/>
            <person name="Ng V."/>
            <person name="Clum A."/>
            <person name="Steindorff A."/>
            <person name="Ohm R.A."/>
            <person name="Martin F."/>
            <person name="Silar P."/>
            <person name="Natvig D.O."/>
            <person name="Lalanne C."/>
            <person name="Gautier V."/>
            <person name="Ament-Velasquez S.L."/>
            <person name="Kruys A."/>
            <person name="Hutchinson M.I."/>
            <person name="Powell A.J."/>
            <person name="Barry K."/>
            <person name="Miller A.N."/>
            <person name="Grigoriev I.V."/>
            <person name="Debuchy R."/>
            <person name="Gladieux P."/>
            <person name="Hiltunen Thoren M."/>
            <person name="Johannesson H."/>
        </authorList>
    </citation>
    <scope>NUCLEOTIDE SEQUENCE</scope>
    <source>
        <strain evidence="19">CBS 532.94</strain>
    </source>
</reference>
<keyword evidence="20" id="KW-1185">Reference proteome</keyword>
<dbReference type="InterPro" id="IPR015943">
    <property type="entry name" value="WD40/YVTN_repeat-like_dom_sf"/>
</dbReference>
<dbReference type="InterPro" id="IPR003719">
    <property type="entry name" value="Phenazine_PhzF-like"/>
</dbReference>
<dbReference type="PANTHER" id="PTHR43995:SF1">
    <property type="entry name" value="PRE-MRNA-PROCESSING FACTOR 19"/>
    <property type="match status" value="1"/>
</dbReference>
<evidence type="ECO:0000256" key="7">
    <source>
        <dbReference type="ARBA" id="ARBA00022728"/>
    </source>
</evidence>
<evidence type="ECO:0000256" key="6">
    <source>
        <dbReference type="ARBA" id="ARBA00022679"/>
    </source>
</evidence>
<feature type="repeat" description="WD" evidence="15">
    <location>
        <begin position="662"/>
        <end position="703"/>
    </location>
</feature>
<organism evidence="19 20">
    <name type="scientific">Achaetomium macrosporum</name>
    <dbReference type="NCBI Taxonomy" id="79813"/>
    <lineage>
        <taxon>Eukaryota</taxon>
        <taxon>Fungi</taxon>
        <taxon>Dikarya</taxon>
        <taxon>Ascomycota</taxon>
        <taxon>Pezizomycotina</taxon>
        <taxon>Sordariomycetes</taxon>
        <taxon>Sordariomycetidae</taxon>
        <taxon>Sordariales</taxon>
        <taxon>Chaetomiaceae</taxon>
        <taxon>Achaetomium</taxon>
    </lineage>
</organism>
<dbReference type="GO" id="GO:0006281">
    <property type="term" value="P:DNA repair"/>
    <property type="evidence" value="ECO:0007669"/>
    <property type="project" value="UniProtKB-KW"/>
</dbReference>
<dbReference type="SUPFAM" id="SSF54506">
    <property type="entry name" value="Diaminopimelate epimerase-like"/>
    <property type="match status" value="1"/>
</dbReference>
<dbReference type="SMART" id="SM00320">
    <property type="entry name" value="WD40"/>
    <property type="match status" value="5"/>
</dbReference>
<gene>
    <name evidence="19" type="ORF">C8A03DRAFT_38412</name>
</gene>
<dbReference type="EMBL" id="MU860463">
    <property type="protein sequence ID" value="KAK4233843.1"/>
    <property type="molecule type" value="Genomic_DNA"/>
</dbReference>
<dbReference type="InterPro" id="IPR003613">
    <property type="entry name" value="Ubox_domain"/>
</dbReference>
<dbReference type="Proteomes" id="UP001303760">
    <property type="component" value="Unassembled WGS sequence"/>
</dbReference>
<evidence type="ECO:0000256" key="2">
    <source>
        <dbReference type="ARBA" id="ARBA00004906"/>
    </source>
</evidence>
<name>A0AAN7C3K7_9PEZI</name>
<comment type="function">
    <text evidence="16">Ubiquitin-protein ligase which is mainly involved pre-mRNA splicing and DNA repair. Required for pre-mRNA splicing as component of the spliceosome.</text>
</comment>
<evidence type="ECO:0000256" key="8">
    <source>
        <dbReference type="ARBA" id="ARBA00022737"/>
    </source>
</evidence>
<keyword evidence="13 16" id="KW-0234">DNA repair</keyword>
<dbReference type="SUPFAM" id="SSF57850">
    <property type="entry name" value="RING/U-box"/>
    <property type="match status" value="1"/>
</dbReference>
<dbReference type="GO" id="GO:0000974">
    <property type="term" value="C:Prp19 complex"/>
    <property type="evidence" value="ECO:0007669"/>
    <property type="project" value="UniProtKB-UniRule"/>
</dbReference>
<keyword evidence="6 16" id="KW-0808">Transferase</keyword>
<evidence type="ECO:0000256" key="3">
    <source>
        <dbReference type="ARBA" id="ARBA00006388"/>
    </source>
</evidence>
<dbReference type="Pfam" id="PF02567">
    <property type="entry name" value="PhzC-PhzF"/>
    <property type="match status" value="1"/>
</dbReference>
<dbReference type="AlphaFoldDB" id="A0AAN7C3K7"/>
<evidence type="ECO:0000256" key="11">
    <source>
        <dbReference type="ARBA" id="ARBA00023110"/>
    </source>
</evidence>
<keyword evidence="11" id="KW-0697">Rotamase</keyword>
<dbReference type="CDD" id="cd16656">
    <property type="entry name" value="RING-Ubox_PRP19"/>
    <property type="match status" value="1"/>
</dbReference>
<evidence type="ECO:0000256" key="15">
    <source>
        <dbReference type="PROSITE-ProRule" id="PRU00221"/>
    </source>
</evidence>
<proteinExistence type="inferred from homology"/>
<comment type="subcellular location">
    <subcellularLocation>
        <location evidence="1 16">Nucleus</location>
    </subcellularLocation>
</comment>
<comment type="catalytic activity">
    <reaction evidence="16">
        <text>S-ubiquitinyl-[E2 ubiquitin-conjugating enzyme]-L-cysteine + [acceptor protein]-L-lysine = [E2 ubiquitin-conjugating enzyme]-L-cysteine + N(6)-ubiquitinyl-[acceptor protein]-L-lysine.</text>
        <dbReference type="EC" id="2.3.2.27"/>
    </reaction>
</comment>
<dbReference type="PANTHER" id="PTHR43995">
    <property type="entry name" value="PRE-MRNA-PROCESSING FACTOR 19"/>
    <property type="match status" value="1"/>
</dbReference>
<keyword evidence="14 16" id="KW-0539">Nucleus</keyword>
<evidence type="ECO:0000256" key="14">
    <source>
        <dbReference type="ARBA" id="ARBA00023242"/>
    </source>
</evidence>
<dbReference type="GO" id="GO:0003755">
    <property type="term" value="F:peptidyl-prolyl cis-trans isomerase activity"/>
    <property type="evidence" value="ECO:0007669"/>
    <property type="project" value="UniProtKB-KW"/>
</dbReference>